<comment type="caution">
    <text evidence="1">The sequence shown here is derived from an EMBL/GenBank/DDBJ whole genome shotgun (WGS) entry which is preliminary data.</text>
</comment>
<accession>A0ABT6UJ66</accession>
<gene>
    <name evidence="1" type="ORF">ODY93_20715</name>
</gene>
<sequence length="80" mass="9207">MDNEKYKNYLGDLGTIAKEYARESISEHKAAKGTSEEDYKTGYMMGFHRFITLMQQQAESFDIPLKEIGLADIDEGDFFK</sequence>
<keyword evidence="2" id="KW-1185">Reference proteome</keyword>
<evidence type="ECO:0000313" key="2">
    <source>
        <dbReference type="Proteomes" id="UP001159075"/>
    </source>
</evidence>
<proteinExistence type="predicted"/>
<name>A0ABT6UJ66_9GAMM</name>
<dbReference type="Proteomes" id="UP001159075">
    <property type="component" value="Unassembled WGS sequence"/>
</dbReference>
<reference evidence="1 2" key="1">
    <citation type="submission" date="2022-09" db="EMBL/GenBank/DDBJ databases">
        <title>The outer-membrane cytochrome OmcA is essential for infection of Shewanella oneidensis by a zebrafish-associated bacteriophage.</title>
        <authorList>
            <person name="Grenfell A.W."/>
            <person name="Intile P."/>
            <person name="Mcfarlane J."/>
            <person name="Leung D."/>
            <person name="Abdalla K."/>
            <person name="Wold M."/>
            <person name="Kees E."/>
            <person name="Gralnick J."/>
        </authorList>
    </citation>
    <scope>NUCLEOTIDE SEQUENCE [LARGE SCALE GENOMIC DNA]</scope>
    <source>
        <strain evidence="1 2">NF-5</strain>
    </source>
</reference>
<evidence type="ECO:0000313" key="1">
    <source>
        <dbReference type="EMBL" id="MDI5834012.1"/>
    </source>
</evidence>
<dbReference type="EMBL" id="JAOTLW010000032">
    <property type="protein sequence ID" value="MDI5834012.1"/>
    <property type="molecule type" value="Genomic_DNA"/>
</dbReference>
<organism evidence="1 2">
    <name type="scientific">Shewanella xiamenensis</name>
    <dbReference type="NCBI Taxonomy" id="332186"/>
    <lineage>
        <taxon>Bacteria</taxon>
        <taxon>Pseudomonadati</taxon>
        <taxon>Pseudomonadota</taxon>
        <taxon>Gammaproteobacteria</taxon>
        <taxon>Alteromonadales</taxon>
        <taxon>Shewanellaceae</taxon>
        <taxon>Shewanella</taxon>
    </lineage>
</organism>
<protein>
    <submittedName>
        <fullName evidence="1">Uncharacterized protein</fullName>
    </submittedName>
</protein>
<dbReference type="RefSeq" id="WP_047533641.1">
    <property type="nucleotide sequence ID" value="NZ_CP092630.1"/>
</dbReference>